<dbReference type="InterPro" id="IPR011059">
    <property type="entry name" value="Metal-dep_hydrolase_composite"/>
</dbReference>
<keyword evidence="1" id="KW-0665">Pyrimidine biosynthesis</keyword>
<sequence length="421" mass="46188">MNVLLKNVTVIDDSSAHHLKKKDILIEKGIIQKIGDQLSKSDIQTIEADQAFVSPGWIDIFTHLSDPGLEHRETLESGADAAFAGGFTKVFTIANTEPVIDNKTQVSYITEKSKSLPVQIFPIGAITKNAEGSNLSEMYDMYNAGAIAFSDGLHPAQSPGLFLKALQYVKAFDGVLIQQPFDTTIGTYGLINEGIISTQLGLPGLPAVAEELMIMRDIELLRYSESKLHITGISSAKSVSLIAKAKAEGLQITCSVTPYHLLFTDEDLQSYDTNLKLNPPLRTKADRAALRKGVLDGTIDLIASHHFPQHSDDKDKEFEYAKNGMIGLQTAYAVVQEALPELSTEKIVDLFSFNATKIFKINSPKISEGMEANLTIFNPKGKTLLTRENNKSRSNNTPLFNTTLKGKVMATIARNKIFINE</sequence>
<proteinExistence type="predicted"/>
<gene>
    <name evidence="3" type="ORF">D6B99_14080</name>
</gene>
<dbReference type="GO" id="GO:0006145">
    <property type="term" value="P:purine nucleobase catabolic process"/>
    <property type="evidence" value="ECO:0007669"/>
    <property type="project" value="TreeGrafter"/>
</dbReference>
<dbReference type="InterPro" id="IPR050138">
    <property type="entry name" value="DHOase/Allantoinase_Hydrolase"/>
</dbReference>
<dbReference type="Proteomes" id="UP000266118">
    <property type="component" value="Chromosome"/>
</dbReference>
<name>A0A386HSF0_9BACT</name>
<dbReference type="RefSeq" id="WP_119989564.1">
    <property type="nucleotide sequence ID" value="NZ_CP032489.1"/>
</dbReference>
<dbReference type="InterPro" id="IPR024403">
    <property type="entry name" value="DHOase_cat"/>
</dbReference>
<feature type="domain" description="Dihydroorotase catalytic" evidence="2">
    <location>
        <begin position="53"/>
        <end position="236"/>
    </location>
</feature>
<dbReference type="AlphaFoldDB" id="A0A386HSF0"/>
<dbReference type="EMBL" id="CP032489">
    <property type="protein sequence ID" value="AYD48632.1"/>
    <property type="molecule type" value="Genomic_DNA"/>
</dbReference>
<dbReference type="GO" id="GO:0006221">
    <property type="term" value="P:pyrimidine nucleotide biosynthetic process"/>
    <property type="evidence" value="ECO:0007669"/>
    <property type="project" value="UniProtKB-KW"/>
</dbReference>
<dbReference type="GO" id="GO:0004151">
    <property type="term" value="F:dihydroorotase activity"/>
    <property type="evidence" value="ECO:0007669"/>
    <property type="project" value="InterPro"/>
</dbReference>
<dbReference type="Gene3D" id="3.20.20.140">
    <property type="entry name" value="Metal-dependent hydrolases"/>
    <property type="match status" value="1"/>
</dbReference>
<dbReference type="OrthoDB" id="9765462at2"/>
<protein>
    <submittedName>
        <fullName evidence="3">Dihydroorotase</fullName>
    </submittedName>
</protein>
<evidence type="ECO:0000259" key="2">
    <source>
        <dbReference type="Pfam" id="PF12890"/>
    </source>
</evidence>
<dbReference type="SUPFAM" id="SSF51556">
    <property type="entry name" value="Metallo-dependent hydrolases"/>
    <property type="match status" value="1"/>
</dbReference>
<dbReference type="CDD" id="cd01317">
    <property type="entry name" value="DHOase_IIa"/>
    <property type="match status" value="1"/>
</dbReference>
<dbReference type="PANTHER" id="PTHR43668">
    <property type="entry name" value="ALLANTOINASE"/>
    <property type="match status" value="1"/>
</dbReference>
<dbReference type="Gene3D" id="2.30.40.10">
    <property type="entry name" value="Urease, subunit C, domain 1"/>
    <property type="match status" value="1"/>
</dbReference>
<keyword evidence="4" id="KW-1185">Reference proteome</keyword>
<dbReference type="InterPro" id="IPR032466">
    <property type="entry name" value="Metal_Hydrolase"/>
</dbReference>
<reference evidence="3 4" key="1">
    <citation type="submission" date="2018-09" db="EMBL/GenBank/DDBJ databases">
        <title>Arachidicoccus sp. nov., a bacterium isolated from soil.</title>
        <authorList>
            <person name="Weon H.-Y."/>
            <person name="Kwon S.-W."/>
            <person name="Lee S.A."/>
        </authorList>
    </citation>
    <scope>NUCLEOTIDE SEQUENCE [LARGE SCALE GENOMIC DNA]</scope>
    <source>
        <strain evidence="3 4">KIS59-12</strain>
    </source>
</reference>
<dbReference type="NCBIfam" id="TIGR00857">
    <property type="entry name" value="pyrC_multi"/>
    <property type="match status" value="1"/>
</dbReference>
<evidence type="ECO:0000256" key="1">
    <source>
        <dbReference type="ARBA" id="ARBA00022975"/>
    </source>
</evidence>
<organism evidence="3 4">
    <name type="scientific">Arachidicoccus soli</name>
    <dbReference type="NCBI Taxonomy" id="2341117"/>
    <lineage>
        <taxon>Bacteria</taxon>
        <taxon>Pseudomonadati</taxon>
        <taxon>Bacteroidota</taxon>
        <taxon>Chitinophagia</taxon>
        <taxon>Chitinophagales</taxon>
        <taxon>Chitinophagaceae</taxon>
        <taxon>Arachidicoccus</taxon>
    </lineage>
</organism>
<dbReference type="KEGG" id="ark:D6B99_14080"/>
<dbReference type="GO" id="GO:0046872">
    <property type="term" value="F:metal ion binding"/>
    <property type="evidence" value="ECO:0007669"/>
    <property type="project" value="InterPro"/>
</dbReference>
<dbReference type="GO" id="GO:0004038">
    <property type="term" value="F:allantoinase activity"/>
    <property type="evidence" value="ECO:0007669"/>
    <property type="project" value="TreeGrafter"/>
</dbReference>
<dbReference type="GO" id="GO:0005737">
    <property type="term" value="C:cytoplasm"/>
    <property type="evidence" value="ECO:0007669"/>
    <property type="project" value="TreeGrafter"/>
</dbReference>
<dbReference type="InterPro" id="IPR004722">
    <property type="entry name" value="DHOase"/>
</dbReference>
<dbReference type="Pfam" id="PF12890">
    <property type="entry name" value="DHOase"/>
    <property type="match status" value="1"/>
</dbReference>
<evidence type="ECO:0000313" key="3">
    <source>
        <dbReference type="EMBL" id="AYD48632.1"/>
    </source>
</evidence>
<dbReference type="SUPFAM" id="SSF51338">
    <property type="entry name" value="Composite domain of metallo-dependent hydrolases"/>
    <property type="match status" value="1"/>
</dbReference>
<evidence type="ECO:0000313" key="4">
    <source>
        <dbReference type="Proteomes" id="UP000266118"/>
    </source>
</evidence>
<accession>A0A386HSF0</accession>
<dbReference type="PANTHER" id="PTHR43668:SF2">
    <property type="entry name" value="ALLANTOINASE"/>
    <property type="match status" value="1"/>
</dbReference>